<evidence type="ECO:0000256" key="7">
    <source>
        <dbReference type="ARBA" id="ARBA00023136"/>
    </source>
</evidence>
<evidence type="ECO:0000259" key="10">
    <source>
        <dbReference type="Pfam" id="PF04290"/>
    </source>
</evidence>
<proteinExistence type="inferred from homology"/>
<evidence type="ECO:0000256" key="5">
    <source>
        <dbReference type="ARBA" id="ARBA00022692"/>
    </source>
</evidence>
<comment type="subunit">
    <text evidence="9">The complex comprises the extracytoplasmic solute receptor protein and the two transmembrane proteins.</text>
</comment>
<feature type="transmembrane region" description="Helical" evidence="9">
    <location>
        <begin position="21"/>
        <end position="41"/>
    </location>
</feature>
<gene>
    <name evidence="11" type="ORF">BCT23_22415</name>
</gene>
<keyword evidence="6 9" id="KW-1133">Transmembrane helix</keyword>
<feature type="domain" description="Tripartite ATP-independent periplasmic transporters DctQ component" evidence="10">
    <location>
        <begin position="27"/>
        <end position="153"/>
    </location>
</feature>
<dbReference type="InterPro" id="IPR007387">
    <property type="entry name" value="TRAP_DctQ"/>
</dbReference>
<feature type="transmembrane region" description="Helical" evidence="9">
    <location>
        <begin position="131"/>
        <end position="149"/>
    </location>
</feature>
<dbReference type="STRING" id="1190603.A1OO_09710"/>
<dbReference type="PANTHER" id="PTHR35011">
    <property type="entry name" value="2,3-DIKETO-L-GULONATE TRAP TRANSPORTER SMALL PERMEASE PROTEIN YIAM"/>
    <property type="match status" value="1"/>
</dbReference>
<keyword evidence="2 9" id="KW-0813">Transport</keyword>
<keyword evidence="5 9" id="KW-0812">Transmembrane</keyword>
<comment type="function">
    <text evidence="9">Part of the tripartite ATP-independent periplasmic (TRAP) transport system.</text>
</comment>
<evidence type="ECO:0000256" key="1">
    <source>
        <dbReference type="ARBA" id="ARBA00004429"/>
    </source>
</evidence>
<feature type="transmembrane region" description="Helical" evidence="9">
    <location>
        <begin position="89"/>
        <end position="111"/>
    </location>
</feature>
<dbReference type="GO" id="GO:0015740">
    <property type="term" value="P:C4-dicarboxylate transport"/>
    <property type="evidence" value="ECO:0007669"/>
    <property type="project" value="TreeGrafter"/>
</dbReference>
<dbReference type="AlphaFoldDB" id="A0A2N7L6X5"/>
<evidence type="ECO:0000256" key="4">
    <source>
        <dbReference type="ARBA" id="ARBA00022519"/>
    </source>
</evidence>
<feature type="transmembrane region" description="Helical" evidence="9">
    <location>
        <begin position="47"/>
        <end position="68"/>
    </location>
</feature>
<protein>
    <recommendedName>
        <fullName evidence="9">TRAP transporter small permease protein</fullName>
    </recommendedName>
</protein>
<keyword evidence="3" id="KW-1003">Cell membrane</keyword>
<keyword evidence="7 9" id="KW-0472">Membrane</keyword>
<dbReference type="EMBL" id="MDAL01000039">
    <property type="protein sequence ID" value="PMN89683.1"/>
    <property type="molecule type" value="Genomic_DNA"/>
</dbReference>
<evidence type="ECO:0000313" key="12">
    <source>
        <dbReference type="Proteomes" id="UP000235387"/>
    </source>
</evidence>
<dbReference type="PANTHER" id="PTHR35011:SF2">
    <property type="entry name" value="2,3-DIKETO-L-GULONATE TRAP TRANSPORTER SMALL PERMEASE PROTEIN YIAM"/>
    <property type="match status" value="1"/>
</dbReference>
<comment type="subcellular location">
    <subcellularLocation>
        <location evidence="1 9">Cell inner membrane</location>
        <topology evidence="1 9">Multi-pass membrane protein</topology>
    </subcellularLocation>
</comment>
<evidence type="ECO:0000256" key="6">
    <source>
        <dbReference type="ARBA" id="ARBA00022989"/>
    </source>
</evidence>
<evidence type="ECO:0000256" key="8">
    <source>
        <dbReference type="ARBA" id="ARBA00038436"/>
    </source>
</evidence>
<comment type="caution">
    <text evidence="11">The sequence shown here is derived from an EMBL/GenBank/DDBJ whole genome shotgun (WGS) entry which is preliminary data.</text>
</comment>
<dbReference type="GO" id="GO:0022857">
    <property type="term" value="F:transmembrane transporter activity"/>
    <property type="evidence" value="ECO:0007669"/>
    <property type="project" value="UniProtKB-UniRule"/>
</dbReference>
<accession>A0A2N7L6X5</accession>
<dbReference type="GO" id="GO:0005886">
    <property type="term" value="C:plasma membrane"/>
    <property type="evidence" value="ECO:0007669"/>
    <property type="project" value="UniProtKB-SubCell"/>
</dbReference>
<evidence type="ECO:0000313" key="11">
    <source>
        <dbReference type="EMBL" id="PMN89683.1"/>
    </source>
</evidence>
<comment type="similarity">
    <text evidence="8 9">Belongs to the TRAP transporter small permease family.</text>
</comment>
<evidence type="ECO:0000256" key="3">
    <source>
        <dbReference type="ARBA" id="ARBA00022475"/>
    </source>
</evidence>
<dbReference type="Proteomes" id="UP000235387">
    <property type="component" value="Unassembled WGS sequence"/>
</dbReference>
<organism evidence="11 12">
    <name type="scientific">Enterovibrio norvegicus</name>
    <dbReference type="NCBI Taxonomy" id="188144"/>
    <lineage>
        <taxon>Bacteria</taxon>
        <taxon>Pseudomonadati</taxon>
        <taxon>Pseudomonadota</taxon>
        <taxon>Gammaproteobacteria</taxon>
        <taxon>Vibrionales</taxon>
        <taxon>Vibrionaceae</taxon>
        <taxon>Enterovibrio</taxon>
    </lineage>
</organism>
<dbReference type="Pfam" id="PF04290">
    <property type="entry name" value="DctQ"/>
    <property type="match status" value="1"/>
</dbReference>
<evidence type="ECO:0000256" key="2">
    <source>
        <dbReference type="ARBA" id="ARBA00022448"/>
    </source>
</evidence>
<sequence>MRSRVKSILTWFQRIADGVAVAMLAAMFLMFCAQIFSRYVLNSPIGWSSELLLTLWLWVIFWAGAFCLRHKDHIRFDLLFLSVPGKVQRVFLILSALGIIIGFGMSFLPTWDYITFYKIKKSAILKWRLDYVFSIYGVFLGVIILRYSVSLIQYLNPKYKVTDEDADANKDEQVEQ</sequence>
<dbReference type="InterPro" id="IPR055348">
    <property type="entry name" value="DctQ"/>
</dbReference>
<name>A0A2N7L6X5_9GAMM</name>
<keyword evidence="4 9" id="KW-0997">Cell inner membrane</keyword>
<reference evidence="12" key="1">
    <citation type="submission" date="2016-07" db="EMBL/GenBank/DDBJ databases">
        <title>Nontailed viruses are major unrecognized killers of bacteria in the ocean.</title>
        <authorList>
            <person name="Kauffman K."/>
            <person name="Hussain F."/>
            <person name="Yang J."/>
            <person name="Arevalo P."/>
            <person name="Brown J."/>
            <person name="Cutler M."/>
            <person name="Kelly L."/>
            <person name="Polz M.F."/>
        </authorList>
    </citation>
    <scope>NUCLEOTIDE SEQUENCE [LARGE SCALE GENOMIC DNA]</scope>
    <source>
        <strain evidence="12">10N.261.45.A10</strain>
    </source>
</reference>
<evidence type="ECO:0000256" key="9">
    <source>
        <dbReference type="RuleBase" id="RU369079"/>
    </source>
</evidence>